<dbReference type="Proteomes" id="UP001205337">
    <property type="component" value="Unassembled WGS sequence"/>
</dbReference>
<sequence>MSELVDVRSLDVESPAVETQRIIRTGTTWLAAAMVAPVLGLGPLVASGWRPSDLPPVADGVFWLGALAAALGVAGLVWAGCPVLGFPLAEAHRQKVVCIRVGIVLALSGIALSGLAILLSPAG</sequence>
<evidence type="ECO:0000313" key="3">
    <source>
        <dbReference type="Proteomes" id="UP001205337"/>
    </source>
</evidence>
<evidence type="ECO:0000256" key="1">
    <source>
        <dbReference type="SAM" id="Phobius"/>
    </source>
</evidence>
<proteinExistence type="predicted"/>
<accession>A0ABT1ZIP1</accession>
<reference evidence="2 3" key="1">
    <citation type="submission" date="2022-08" db="EMBL/GenBank/DDBJ databases">
        <authorList>
            <person name="Li F."/>
        </authorList>
    </citation>
    <scope>NUCLEOTIDE SEQUENCE [LARGE SCALE GENOMIC DNA]</scope>
    <source>
        <strain evidence="2 3">10F1B-8-1</strain>
    </source>
</reference>
<keyword evidence="1" id="KW-0472">Membrane</keyword>
<keyword evidence="1" id="KW-1133">Transmembrane helix</keyword>
<name>A0ABT1ZIP1_9MICO</name>
<evidence type="ECO:0000313" key="2">
    <source>
        <dbReference type="EMBL" id="MCS0500591.1"/>
    </source>
</evidence>
<protein>
    <submittedName>
        <fullName evidence="2">Uncharacterized protein</fullName>
    </submittedName>
</protein>
<gene>
    <name evidence="2" type="ORF">NUH29_13645</name>
</gene>
<keyword evidence="3" id="KW-1185">Reference proteome</keyword>
<comment type="caution">
    <text evidence="2">The sequence shown here is derived from an EMBL/GenBank/DDBJ whole genome shotgun (WGS) entry which is preliminary data.</text>
</comment>
<keyword evidence="1" id="KW-0812">Transmembrane</keyword>
<dbReference type="EMBL" id="JANTHX010000008">
    <property type="protein sequence ID" value="MCS0500591.1"/>
    <property type="molecule type" value="Genomic_DNA"/>
</dbReference>
<feature type="transmembrane region" description="Helical" evidence="1">
    <location>
        <begin position="29"/>
        <end position="49"/>
    </location>
</feature>
<feature type="transmembrane region" description="Helical" evidence="1">
    <location>
        <begin position="61"/>
        <end position="85"/>
    </location>
</feature>
<organism evidence="2 3">
    <name type="scientific">Protaetiibacter mangrovi</name>
    <dbReference type="NCBI Taxonomy" id="2970926"/>
    <lineage>
        <taxon>Bacteria</taxon>
        <taxon>Bacillati</taxon>
        <taxon>Actinomycetota</taxon>
        <taxon>Actinomycetes</taxon>
        <taxon>Micrococcales</taxon>
        <taxon>Microbacteriaceae</taxon>
        <taxon>Protaetiibacter</taxon>
    </lineage>
</organism>
<feature type="transmembrane region" description="Helical" evidence="1">
    <location>
        <begin position="97"/>
        <end position="119"/>
    </location>
</feature>
<dbReference type="RefSeq" id="WP_258799776.1">
    <property type="nucleotide sequence ID" value="NZ_JANTHX010000008.1"/>
</dbReference>